<reference evidence="2 3" key="1">
    <citation type="submission" date="2021-06" db="EMBL/GenBank/DDBJ databases">
        <title>Caerostris darwini draft genome.</title>
        <authorList>
            <person name="Kono N."/>
            <person name="Arakawa K."/>
        </authorList>
    </citation>
    <scope>NUCLEOTIDE SEQUENCE [LARGE SCALE GENOMIC DNA]</scope>
</reference>
<comment type="caution">
    <text evidence="2">The sequence shown here is derived from an EMBL/GenBank/DDBJ whole genome shotgun (WGS) entry which is preliminary data.</text>
</comment>
<protein>
    <submittedName>
        <fullName evidence="2">Uncharacterized protein</fullName>
    </submittedName>
</protein>
<sequence>MRTILSSIKPFHYIYCLFMISLNKTSLQPMKGKFRTIKEKPRSRYRSKSEGTKKPFIGARSTYNSHHHPICTNHMTFTTLDQTCYLDSWCATVPTPYLTLDSR</sequence>
<organism evidence="2 3">
    <name type="scientific">Caerostris darwini</name>
    <dbReference type="NCBI Taxonomy" id="1538125"/>
    <lineage>
        <taxon>Eukaryota</taxon>
        <taxon>Metazoa</taxon>
        <taxon>Ecdysozoa</taxon>
        <taxon>Arthropoda</taxon>
        <taxon>Chelicerata</taxon>
        <taxon>Arachnida</taxon>
        <taxon>Araneae</taxon>
        <taxon>Araneomorphae</taxon>
        <taxon>Entelegynae</taxon>
        <taxon>Araneoidea</taxon>
        <taxon>Araneidae</taxon>
        <taxon>Caerostris</taxon>
    </lineage>
</organism>
<gene>
    <name evidence="2" type="ORF">CDAR_303731</name>
</gene>
<accession>A0AAV4T8L5</accession>
<evidence type="ECO:0000256" key="1">
    <source>
        <dbReference type="SAM" id="MobiDB-lite"/>
    </source>
</evidence>
<feature type="region of interest" description="Disordered" evidence="1">
    <location>
        <begin position="38"/>
        <end position="60"/>
    </location>
</feature>
<proteinExistence type="predicted"/>
<keyword evidence="3" id="KW-1185">Reference proteome</keyword>
<evidence type="ECO:0000313" key="2">
    <source>
        <dbReference type="EMBL" id="GIY41252.1"/>
    </source>
</evidence>
<name>A0AAV4T8L5_9ARAC</name>
<dbReference type="EMBL" id="BPLQ01009040">
    <property type="protein sequence ID" value="GIY41252.1"/>
    <property type="molecule type" value="Genomic_DNA"/>
</dbReference>
<dbReference type="Proteomes" id="UP001054837">
    <property type="component" value="Unassembled WGS sequence"/>
</dbReference>
<dbReference type="AlphaFoldDB" id="A0AAV4T8L5"/>
<feature type="compositionally biased region" description="Basic and acidic residues" evidence="1">
    <location>
        <begin position="38"/>
        <end position="53"/>
    </location>
</feature>
<evidence type="ECO:0000313" key="3">
    <source>
        <dbReference type="Proteomes" id="UP001054837"/>
    </source>
</evidence>